<keyword evidence="1" id="KW-0175">Coiled coil</keyword>
<accession>A0ABW1CQ64</accession>
<reference evidence="3" key="1">
    <citation type="journal article" date="2019" name="Int. J. Syst. Evol. Microbiol.">
        <title>The Global Catalogue of Microorganisms (GCM) 10K type strain sequencing project: providing services to taxonomists for standard genome sequencing and annotation.</title>
        <authorList>
            <consortium name="The Broad Institute Genomics Platform"/>
            <consortium name="The Broad Institute Genome Sequencing Center for Infectious Disease"/>
            <person name="Wu L."/>
            <person name="Ma J."/>
        </authorList>
    </citation>
    <scope>NUCLEOTIDE SEQUENCE [LARGE SCALE GENOMIC DNA]</scope>
    <source>
        <strain evidence="3">CCUG 53903</strain>
    </source>
</reference>
<protein>
    <submittedName>
        <fullName evidence="2">YbaB/EbfC family nucleoid-associated protein</fullName>
    </submittedName>
</protein>
<proteinExistence type="predicted"/>
<comment type="caution">
    <text evidence="2">The sequence shown here is derived from an EMBL/GenBank/DDBJ whole genome shotgun (WGS) entry which is preliminary data.</text>
</comment>
<gene>
    <name evidence="2" type="ORF">ACFPZ3_24360</name>
</gene>
<dbReference type="Proteomes" id="UP001596058">
    <property type="component" value="Unassembled WGS sequence"/>
</dbReference>
<organism evidence="2 3">
    <name type="scientific">Nonomuraea insulae</name>
    <dbReference type="NCBI Taxonomy" id="1616787"/>
    <lineage>
        <taxon>Bacteria</taxon>
        <taxon>Bacillati</taxon>
        <taxon>Actinomycetota</taxon>
        <taxon>Actinomycetes</taxon>
        <taxon>Streptosporangiales</taxon>
        <taxon>Streptosporangiaceae</taxon>
        <taxon>Nonomuraea</taxon>
    </lineage>
</organism>
<evidence type="ECO:0000256" key="1">
    <source>
        <dbReference type="SAM" id="Coils"/>
    </source>
</evidence>
<evidence type="ECO:0000313" key="3">
    <source>
        <dbReference type="Proteomes" id="UP001596058"/>
    </source>
</evidence>
<dbReference type="Gene3D" id="3.30.1310.10">
    <property type="entry name" value="Nucleoid-associated protein YbaB-like domain"/>
    <property type="match status" value="1"/>
</dbReference>
<name>A0ABW1CQ64_9ACTN</name>
<dbReference type="SUPFAM" id="SSF82607">
    <property type="entry name" value="YbaB-like"/>
    <property type="match status" value="1"/>
</dbReference>
<evidence type="ECO:0000313" key="2">
    <source>
        <dbReference type="EMBL" id="MFC5827018.1"/>
    </source>
</evidence>
<dbReference type="InterPro" id="IPR004401">
    <property type="entry name" value="YbaB/EbfC"/>
</dbReference>
<dbReference type="InterPro" id="IPR036894">
    <property type="entry name" value="YbaB-like_sf"/>
</dbReference>
<dbReference type="EMBL" id="JBHSPA010000027">
    <property type="protein sequence ID" value="MFC5827018.1"/>
    <property type="molecule type" value="Genomic_DNA"/>
</dbReference>
<dbReference type="RefSeq" id="WP_379516519.1">
    <property type="nucleotide sequence ID" value="NZ_JBHSPA010000027.1"/>
</dbReference>
<sequence length="127" mass="13772">MTNEDIESVDRTVERAEAAMRRIQRAQAEVAGVTGQGASDDALVRAVTDAEGQLMEIAVSPRIMRLTSDAVARAVTEAVQRAQRDAKGKVEELLGDVLDGVPPLDATFVEERVAEVAEELARLERGW</sequence>
<dbReference type="Pfam" id="PF02575">
    <property type="entry name" value="YbaB_DNA_bd"/>
    <property type="match status" value="1"/>
</dbReference>
<keyword evidence="3" id="KW-1185">Reference proteome</keyword>
<feature type="coiled-coil region" evidence="1">
    <location>
        <begin position="6"/>
        <end position="36"/>
    </location>
</feature>